<proteinExistence type="predicted"/>
<keyword evidence="2" id="KW-1185">Reference proteome</keyword>
<gene>
    <name evidence="1" type="ORF">E5329_04120</name>
</gene>
<sequence length="170" mass="19936">MKTLYLHIGTPKTGTSAIQIFCKDNQETLKKKIFEVKVIVYLRRQDEFMYSWWNQMVKEGMKKSSLLSWEEMLEKRPVVQLDYYEKLQKIAAIVGKENITVRRFSRNSFVGRMIEADFPDSVGLEFSEEYQVRQQLTNSSLTKNCNEIKRILNHFSGGMESKQTICFGIV</sequence>
<accession>A0AC61S0X0</accession>
<name>A0AC61S0X0_9FIRM</name>
<dbReference type="Proteomes" id="UP000304953">
    <property type="component" value="Unassembled WGS sequence"/>
</dbReference>
<evidence type="ECO:0000313" key="2">
    <source>
        <dbReference type="Proteomes" id="UP000304953"/>
    </source>
</evidence>
<evidence type="ECO:0000313" key="1">
    <source>
        <dbReference type="EMBL" id="TGY97567.1"/>
    </source>
</evidence>
<comment type="caution">
    <text evidence="1">The sequence shown here is derived from an EMBL/GenBank/DDBJ whole genome shotgun (WGS) entry which is preliminary data.</text>
</comment>
<dbReference type="EMBL" id="SRYA01000006">
    <property type="protein sequence ID" value="TGY97567.1"/>
    <property type="molecule type" value="Genomic_DNA"/>
</dbReference>
<reference evidence="1" key="1">
    <citation type="submission" date="2019-04" db="EMBL/GenBank/DDBJ databases">
        <title>Microbes associate with the intestines of laboratory mice.</title>
        <authorList>
            <person name="Navarre W."/>
            <person name="Wong E."/>
            <person name="Huang K."/>
            <person name="Tropini C."/>
            <person name="Ng K."/>
            <person name="Yu B."/>
        </authorList>
    </citation>
    <scope>NUCLEOTIDE SEQUENCE</scope>
    <source>
        <strain evidence="1">NM01_1-7b</strain>
    </source>
</reference>
<protein>
    <submittedName>
        <fullName evidence="1">Uncharacterized protein</fullName>
    </submittedName>
</protein>
<organism evidence="1 2">
    <name type="scientific">Petralouisia muris</name>
    <dbReference type="NCBI Taxonomy" id="3032872"/>
    <lineage>
        <taxon>Bacteria</taxon>
        <taxon>Bacillati</taxon>
        <taxon>Bacillota</taxon>
        <taxon>Clostridia</taxon>
        <taxon>Lachnospirales</taxon>
        <taxon>Lachnospiraceae</taxon>
        <taxon>Petralouisia</taxon>
    </lineage>
</organism>